<evidence type="ECO:0000256" key="2">
    <source>
        <dbReference type="SAM" id="Phobius"/>
    </source>
</evidence>
<dbReference type="Gene3D" id="2.60.40.760">
    <property type="entry name" value="Expansin, cellulose-binding-like domain"/>
    <property type="match status" value="1"/>
</dbReference>
<dbReference type="OrthoDB" id="5499927at2"/>
<keyword evidence="2" id="KW-0472">Membrane</keyword>
<reference evidence="3 4" key="1">
    <citation type="submission" date="2018-06" db="EMBL/GenBank/DDBJ databases">
        <title>Genomic Encyclopedia of Type Strains, Phase IV (KMG-IV): sequencing the most valuable type-strain genomes for metagenomic binning, comparative biology and taxonomic classification.</title>
        <authorList>
            <person name="Goeker M."/>
        </authorList>
    </citation>
    <scope>NUCLEOTIDE SEQUENCE [LARGE SCALE GENOMIC DNA]</scope>
    <source>
        <strain evidence="3 4">DSM 44599</strain>
    </source>
</reference>
<keyword evidence="3" id="KW-0449">Lipoprotein</keyword>
<dbReference type="AlphaFoldDB" id="A0A366DWV4"/>
<evidence type="ECO:0000313" key="4">
    <source>
        <dbReference type="Proteomes" id="UP000252586"/>
    </source>
</evidence>
<dbReference type="InterPro" id="IPR036908">
    <property type="entry name" value="RlpA-like_sf"/>
</dbReference>
<dbReference type="SUPFAM" id="SSF50685">
    <property type="entry name" value="Barwin-like endoglucanases"/>
    <property type="match status" value="1"/>
</dbReference>
<dbReference type="InterPro" id="IPR051477">
    <property type="entry name" value="Expansin_CellWall"/>
</dbReference>
<accession>A0A366DWV4</accession>
<dbReference type="SUPFAM" id="SSF49590">
    <property type="entry name" value="PHL pollen allergen"/>
    <property type="match status" value="1"/>
</dbReference>
<name>A0A366DWV4_9NOCA</name>
<feature type="transmembrane region" description="Helical" evidence="2">
    <location>
        <begin position="15"/>
        <end position="34"/>
    </location>
</feature>
<organism evidence="3 4">
    <name type="scientific">Nocardia puris</name>
    <dbReference type="NCBI Taxonomy" id="208602"/>
    <lineage>
        <taxon>Bacteria</taxon>
        <taxon>Bacillati</taxon>
        <taxon>Actinomycetota</taxon>
        <taxon>Actinomycetes</taxon>
        <taxon>Mycobacteriales</taxon>
        <taxon>Nocardiaceae</taxon>
        <taxon>Nocardia</taxon>
    </lineage>
</organism>
<proteinExistence type="predicted"/>
<dbReference type="CDD" id="cd22272">
    <property type="entry name" value="DPBB_EXLX1-like"/>
    <property type="match status" value="1"/>
</dbReference>
<comment type="caution">
    <text evidence="3">The sequence shown here is derived from an EMBL/GenBank/DDBJ whole genome shotgun (WGS) entry which is preliminary data.</text>
</comment>
<dbReference type="InterPro" id="IPR049818">
    <property type="entry name" value="Expansin_EXLX1-like"/>
</dbReference>
<dbReference type="InterPro" id="IPR036749">
    <property type="entry name" value="Expansin_CBD_sf"/>
</dbReference>
<gene>
    <name evidence="3" type="ORF">DFR74_102181</name>
</gene>
<dbReference type="EMBL" id="QNRE01000002">
    <property type="protein sequence ID" value="RBO93764.1"/>
    <property type="molecule type" value="Genomic_DNA"/>
</dbReference>
<keyword evidence="1" id="KW-0732">Signal</keyword>
<keyword evidence="2" id="KW-1133">Transmembrane helix</keyword>
<keyword evidence="4" id="KW-1185">Reference proteome</keyword>
<protein>
    <submittedName>
        <fullName evidence="3">Rare lipoprotein A (RlpA)-like double-psi beta-barrel protein</fullName>
    </submittedName>
</protein>
<sequence>MHRTPMEQRGFRSGFWWSAVGAALVAVAVGVWVARPGAAGCESVPPEGERVVATKTFPFGGSGVAARPTHAGPQVPGEARYYASSQAVACSFGDLPPDGLYVGLSGTEYGQADLCGAYLDVHGPRGEVRVLVADRCPGCAPGQVDLSAAAFDRIADRAQGVATVGYNLVRDPEPAPRLSVVVKPDSSPAWFAVLVTGAGNPLRQVALRGSDGHWRELYRGMDNYWTVSGAGAGPFALRITDAFGREVEIEGVSPDSGVVPVDASLYGSPVAVPDPAPPATAAPPVDVDAVRYEP</sequence>
<dbReference type="Gene3D" id="2.40.40.10">
    <property type="entry name" value="RlpA-like domain"/>
    <property type="match status" value="1"/>
</dbReference>
<keyword evidence="2" id="KW-0812">Transmembrane</keyword>
<dbReference type="PANTHER" id="PTHR31836:SF21">
    <property type="entry name" value="EXPANSIN-LIKE PROTEIN 7"/>
    <property type="match status" value="1"/>
</dbReference>
<evidence type="ECO:0000313" key="3">
    <source>
        <dbReference type="EMBL" id="RBO93764.1"/>
    </source>
</evidence>
<dbReference type="STRING" id="1210090.GCA_001613185_00441"/>
<dbReference type="PANTHER" id="PTHR31836">
    <property type="match status" value="1"/>
</dbReference>
<evidence type="ECO:0000256" key="1">
    <source>
        <dbReference type="ARBA" id="ARBA00022729"/>
    </source>
</evidence>
<dbReference type="Proteomes" id="UP000252586">
    <property type="component" value="Unassembled WGS sequence"/>
</dbReference>
<dbReference type="NCBIfam" id="NF041144">
    <property type="entry name" value="expansin_EXLX1"/>
    <property type="match status" value="1"/>
</dbReference>